<feature type="compositionally biased region" description="Low complexity" evidence="1">
    <location>
        <begin position="25"/>
        <end position="35"/>
    </location>
</feature>
<feature type="compositionally biased region" description="Low complexity" evidence="1">
    <location>
        <begin position="1"/>
        <end position="10"/>
    </location>
</feature>
<evidence type="ECO:0000313" key="3">
    <source>
        <dbReference type="Proteomes" id="UP000660262"/>
    </source>
</evidence>
<proteinExistence type="predicted"/>
<feature type="region of interest" description="Disordered" evidence="1">
    <location>
        <begin position="352"/>
        <end position="439"/>
    </location>
</feature>
<sequence>MADDAQTQPAPAAPEKPSPAPPAPATSSEPASADAQAIAGEAQVQATDAPAAQEETTPTPTPTTTTPAPAAPEATAVTVAAAPDAGGTAAGGEEREQAAPPAEPEAPRNADAQPTAAEAAPPAQPEQDDEELNQVPSKQRAKPILSYMILGAPAHDDMRSEQVATVHIEHCRDCDTHAWCTRHDEEKYKGAAAELCQACELAFPNAKVLCNDKRFLQTHGEGVPRIGAFEVVVDSPTGVFLVNSKVLSNRWPRPERVLTDITEILERNHKRGSRTLAEITDASSWTEEQDAPILTARNAAELLEVPTWLSGKPQMRQPMNTNLMPPLPSLRFKRCYLDQLTMGARLQQLGVSNPAWRPNGRLDLRRTANSRPHSAMPSMSSGARKNPARPMSALPRNTVASPRRPTSARPQSAVPGRKPPAKHHWKDEAQYPQYSPSAVDAELKELQKELDALK</sequence>
<feature type="compositionally biased region" description="Polar residues" evidence="1">
    <location>
        <begin position="367"/>
        <end position="383"/>
    </location>
</feature>
<reference evidence="2" key="1">
    <citation type="submission" date="2020-10" db="EMBL/GenBank/DDBJ databases">
        <title>Unveiling of a novel bifunctional photoreceptor, Dualchrome1, isolated from a cosmopolitan green alga.</title>
        <authorList>
            <person name="Suzuki S."/>
            <person name="Kawachi M."/>
        </authorList>
    </citation>
    <scope>NUCLEOTIDE SEQUENCE</scope>
    <source>
        <strain evidence="2">NIES 2893</strain>
    </source>
</reference>
<dbReference type="EMBL" id="BNJQ01000009">
    <property type="protein sequence ID" value="GHP05102.1"/>
    <property type="molecule type" value="Genomic_DNA"/>
</dbReference>
<dbReference type="Gene3D" id="3.40.30.10">
    <property type="entry name" value="Glutaredoxin"/>
    <property type="match status" value="1"/>
</dbReference>
<feature type="region of interest" description="Disordered" evidence="1">
    <location>
        <begin position="1"/>
        <end position="140"/>
    </location>
</feature>
<gene>
    <name evidence="2" type="ORF">PPROV_000385400</name>
</gene>
<feature type="compositionally biased region" description="Pro residues" evidence="1">
    <location>
        <begin position="11"/>
        <end position="24"/>
    </location>
</feature>
<comment type="caution">
    <text evidence="2">The sequence shown here is derived from an EMBL/GenBank/DDBJ whole genome shotgun (WGS) entry which is preliminary data.</text>
</comment>
<dbReference type="AlphaFoldDB" id="A0A830HEG9"/>
<dbReference type="Proteomes" id="UP000660262">
    <property type="component" value="Unassembled WGS sequence"/>
</dbReference>
<feature type="compositionally biased region" description="Low complexity" evidence="1">
    <location>
        <begin position="46"/>
        <end position="87"/>
    </location>
</feature>
<dbReference type="OrthoDB" id="311036at2759"/>
<evidence type="ECO:0000256" key="1">
    <source>
        <dbReference type="SAM" id="MobiDB-lite"/>
    </source>
</evidence>
<name>A0A830HEG9_9CHLO</name>
<organism evidence="2 3">
    <name type="scientific">Pycnococcus provasolii</name>
    <dbReference type="NCBI Taxonomy" id="41880"/>
    <lineage>
        <taxon>Eukaryota</taxon>
        <taxon>Viridiplantae</taxon>
        <taxon>Chlorophyta</taxon>
        <taxon>Pseudoscourfieldiophyceae</taxon>
        <taxon>Pseudoscourfieldiales</taxon>
        <taxon>Pycnococcaceae</taxon>
        <taxon>Pycnococcus</taxon>
    </lineage>
</organism>
<feature type="compositionally biased region" description="Low complexity" evidence="1">
    <location>
        <begin position="110"/>
        <end position="121"/>
    </location>
</feature>
<protein>
    <submittedName>
        <fullName evidence="2">Uncharacterized protein</fullName>
    </submittedName>
</protein>
<evidence type="ECO:0000313" key="2">
    <source>
        <dbReference type="EMBL" id="GHP05102.1"/>
    </source>
</evidence>
<accession>A0A830HEG9</accession>
<keyword evidence="3" id="KW-1185">Reference proteome</keyword>